<reference evidence="3" key="1">
    <citation type="submission" date="2016-10" db="EMBL/GenBank/DDBJ databases">
        <authorList>
            <person name="Varghese N."/>
            <person name="Submissions S."/>
        </authorList>
    </citation>
    <scope>NUCLEOTIDE SEQUENCE [LARGE SCALE GENOMIC DNA]</scope>
    <source>
        <strain evidence="3">LMG 24000</strain>
    </source>
</reference>
<dbReference type="OrthoDB" id="7597043at2"/>
<dbReference type="RefSeq" id="WP_090535275.1">
    <property type="nucleotide sequence ID" value="NZ_FNRQ01000005.1"/>
</dbReference>
<keyword evidence="1" id="KW-1133">Transmembrane helix</keyword>
<accession>A0A1H4G917</accession>
<feature type="transmembrane region" description="Helical" evidence="1">
    <location>
        <begin position="65"/>
        <end position="83"/>
    </location>
</feature>
<name>A0A1H4G917_9BURK</name>
<evidence type="ECO:0000313" key="2">
    <source>
        <dbReference type="EMBL" id="SEB06089.1"/>
    </source>
</evidence>
<dbReference type="EMBL" id="FNRQ01000005">
    <property type="protein sequence ID" value="SEB06089.1"/>
    <property type="molecule type" value="Genomic_DNA"/>
</dbReference>
<dbReference type="Proteomes" id="UP000198638">
    <property type="component" value="Unassembled WGS sequence"/>
</dbReference>
<dbReference type="Pfam" id="PF10947">
    <property type="entry name" value="DUF2628"/>
    <property type="match status" value="1"/>
</dbReference>
<protein>
    <recommendedName>
        <fullName evidence="4">DUF2628 domain-containing protein</fullName>
    </recommendedName>
</protein>
<proteinExistence type="predicted"/>
<dbReference type="AlphaFoldDB" id="A0A1H4G917"/>
<keyword evidence="1" id="KW-0472">Membrane</keyword>
<gene>
    <name evidence="2" type="ORF">SAMN05192564_105400</name>
</gene>
<dbReference type="InterPro" id="IPR024399">
    <property type="entry name" value="DUF2628"/>
</dbReference>
<evidence type="ECO:0000256" key="1">
    <source>
        <dbReference type="SAM" id="Phobius"/>
    </source>
</evidence>
<dbReference type="STRING" id="83784.SAMN05192564_105400"/>
<keyword evidence="3" id="KW-1185">Reference proteome</keyword>
<keyword evidence="1" id="KW-0812">Transmembrane</keyword>
<sequence>MAEQIYLQHPVTHETIAVGTGFNWPACLFGPFWAVMRRLWRVALLMLIVDVLLSVIGLADVTVDLASLALSIAFAAYCGVNGNKWHRQALERKGFVAL</sequence>
<evidence type="ECO:0000313" key="3">
    <source>
        <dbReference type="Proteomes" id="UP000198638"/>
    </source>
</evidence>
<organism evidence="2 3">
    <name type="scientific">Paraburkholderia sartisoli</name>
    <dbReference type="NCBI Taxonomy" id="83784"/>
    <lineage>
        <taxon>Bacteria</taxon>
        <taxon>Pseudomonadati</taxon>
        <taxon>Pseudomonadota</taxon>
        <taxon>Betaproteobacteria</taxon>
        <taxon>Burkholderiales</taxon>
        <taxon>Burkholderiaceae</taxon>
        <taxon>Paraburkholderia</taxon>
    </lineage>
</organism>
<evidence type="ECO:0008006" key="4">
    <source>
        <dbReference type="Google" id="ProtNLM"/>
    </source>
</evidence>
<feature type="transmembrane region" description="Helical" evidence="1">
    <location>
        <begin position="39"/>
        <end position="59"/>
    </location>
</feature>